<evidence type="ECO:0000313" key="9">
    <source>
        <dbReference type="EMBL" id="MCP8898945.1"/>
    </source>
</evidence>
<dbReference type="PANTHER" id="PTHR43289:SF6">
    <property type="entry name" value="SERINE_THREONINE-PROTEIN KINASE NEKL-3"/>
    <property type="match status" value="1"/>
</dbReference>
<proteinExistence type="predicted"/>
<name>A0A9X2HVI6_9GAMM</name>
<keyword evidence="6" id="KW-0067">ATP-binding</keyword>
<dbReference type="SUPFAM" id="SSF56112">
    <property type="entry name" value="Protein kinase-like (PK-like)"/>
    <property type="match status" value="1"/>
</dbReference>
<keyword evidence="2 9" id="KW-0723">Serine/threonine-protein kinase</keyword>
<evidence type="ECO:0000259" key="8">
    <source>
        <dbReference type="PROSITE" id="PS50011"/>
    </source>
</evidence>
<feature type="domain" description="Protein kinase" evidence="8">
    <location>
        <begin position="1"/>
        <end position="248"/>
    </location>
</feature>
<reference evidence="9" key="2">
    <citation type="submission" date="2023-01" db="EMBL/GenBank/DDBJ databases">
        <title>Gilvimarinus xylanilyticus HB14 isolated from Caulerpa lentillifera aquaculture base in Hainan, China.</title>
        <authorList>
            <person name="Zhang Y.-J."/>
        </authorList>
    </citation>
    <scope>NUCLEOTIDE SEQUENCE</scope>
    <source>
        <strain evidence="9">HB14</strain>
    </source>
</reference>
<dbReference type="PROSITE" id="PS50011">
    <property type="entry name" value="PROTEIN_KINASE_DOM"/>
    <property type="match status" value="1"/>
</dbReference>
<evidence type="ECO:0000256" key="6">
    <source>
        <dbReference type="ARBA" id="ARBA00022840"/>
    </source>
</evidence>
<dbReference type="InterPro" id="IPR000719">
    <property type="entry name" value="Prot_kinase_dom"/>
</dbReference>
<dbReference type="PANTHER" id="PTHR43289">
    <property type="entry name" value="MITOGEN-ACTIVATED PROTEIN KINASE KINASE KINASE 20-RELATED"/>
    <property type="match status" value="1"/>
</dbReference>
<organism evidence="9 10">
    <name type="scientific">Gilvimarinus xylanilyticus</name>
    <dbReference type="NCBI Taxonomy" id="2944139"/>
    <lineage>
        <taxon>Bacteria</taxon>
        <taxon>Pseudomonadati</taxon>
        <taxon>Pseudomonadota</taxon>
        <taxon>Gammaproteobacteria</taxon>
        <taxon>Cellvibrionales</taxon>
        <taxon>Cellvibrionaceae</taxon>
        <taxon>Gilvimarinus</taxon>
    </lineage>
</organism>
<protein>
    <recommendedName>
        <fullName evidence="1">non-specific serine/threonine protein kinase</fullName>
        <ecNumber evidence="1">2.7.11.1</ecNumber>
    </recommendedName>
</protein>
<dbReference type="InterPro" id="IPR008271">
    <property type="entry name" value="Ser/Thr_kinase_AS"/>
</dbReference>
<evidence type="ECO:0000256" key="1">
    <source>
        <dbReference type="ARBA" id="ARBA00012513"/>
    </source>
</evidence>
<dbReference type="Gene3D" id="1.25.40.10">
    <property type="entry name" value="Tetratricopeptide repeat domain"/>
    <property type="match status" value="1"/>
</dbReference>
<keyword evidence="5 9" id="KW-0418">Kinase</keyword>
<comment type="caution">
    <text evidence="9">The sequence shown here is derived from an EMBL/GenBank/DDBJ whole genome shotgun (WGS) entry which is preliminary data.</text>
</comment>
<dbReference type="Pfam" id="PF00069">
    <property type="entry name" value="Pkinase"/>
    <property type="match status" value="1"/>
</dbReference>
<dbReference type="Gene3D" id="1.10.510.10">
    <property type="entry name" value="Transferase(Phosphotransferase) domain 1"/>
    <property type="match status" value="1"/>
</dbReference>
<dbReference type="AlphaFoldDB" id="A0A9X2HVI6"/>
<dbReference type="SMART" id="SM00220">
    <property type="entry name" value="S_TKc"/>
    <property type="match status" value="1"/>
</dbReference>
<evidence type="ECO:0000256" key="7">
    <source>
        <dbReference type="SAM" id="MobiDB-lite"/>
    </source>
</evidence>
<dbReference type="FunFam" id="1.10.510.10:FF:000021">
    <property type="entry name" value="Serine/threonine protein kinase"/>
    <property type="match status" value="1"/>
</dbReference>
<keyword evidence="10" id="KW-1185">Reference proteome</keyword>
<dbReference type="SUPFAM" id="SSF48452">
    <property type="entry name" value="TPR-like"/>
    <property type="match status" value="1"/>
</dbReference>
<keyword evidence="3" id="KW-0808">Transferase</keyword>
<dbReference type="Gene3D" id="3.30.200.20">
    <property type="entry name" value="Phosphorylase Kinase, domain 1"/>
    <property type="match status" value="1"/>
</dbReference>
<dbReference type="EC" id="2.7.11.1" evidence="1"/>
<keyword evidence="4" id="KW-0547">Nucleotide-binding</keyword>
<dbReference type="InterPro" id="IPR011009">
    <property type="entry name" value="Kinase-like_dom_sf"/>
</dbReference>
<accession>A0A9X2HVI6</accession>
<dbReference type="GO" id="GO:0005524">
    <property type="term" value="F:ATP binding"/>
    <property type="evidence" value="ECO:0007669"/>
    <property type="project" value="UniProtKB-KW"/>
</dbReference>
<feature type="region of interest" description="Disordered" evidence="7">
    <location>
        <begin position="364"/>
        <end position="387"/>
    </location>
</feature>
<evidence type="ECO:0000256" key="4">
    <source>
        <dbReference type="ARBA" id="ARBA00022741"/>
    </source>
</evidence>
<dbReference type="InterPro" id="IPR011990">
    <property type="entry name" value="TPR-like_helical_dom_sf"/>
</dbReference>
<evidence type="ECO:0000256" key="3">
    <source>
        <dbReference type="ARBA" id="ARBA00022679"/>
    </source>
</evidence>
<dbReference type="CDD" id="cd14014">
    <property type="entry name" value="STKc_PknB_like"/>
    <property type="match status" value="1"/>
</dbReference>
<sequence>MATVYLAIQESFEREVALKVMTPQLSRAPSFGERFTREARIVSRLMHPNIVTVHDVGLHRGHHYLSMEFIPGQDLKAYNCHLPLSRALSVVNDIARALDYAGDKGYIHRDVKPENIMLRDDDGRAVLMDFGIARAMDVASGMTQTGTTMGTPHYMSPEQAKGAALDPRSDLYSLGVVLFQLLTGYVPFDADSAVAVGIKQISDPVPRMPEYLQVFQPIIDKVLAKKPAERYQNGRELSAALETISPSLIAQVQAAMDAQPPRVSPYAITQVSGPQNTAALGASTTTQGNGFSVSREDSIARAAPEPKGAGTKPWLWLLLLLSAAAAGYYWHYGLQAPPWWPSQATTNGASATLGATSASRAVADLSSASSQRQGSTSSVPDADEGNGLGERLARAHQLLAHTPLRLDDLAAASAIYRETVTRFPGSERVQGLEAELRAVYWSQASIALAIEDYPQASALVQSGLSLWPDDRALTLSQDQLNMAVQQQDEPGNQALGEASSAETQLLSAASVQMAADKLIAPKGDNAFASYQSVLAINPDNTDAQEGLATLQQALIRRIDSMIRGGALEEASLQLASARDRFPQSQALLTRRLELDQLSEASLPSISRLRVAATPIDDLSAPQAEALTPERTIYVGLFYDNIDTDARVLQAVLMDGARSVQIAQVPVILSAGSGRQFFRIERPVAGFSEGGYHVDLLLNDTPLASVDFKVVGPKPAR</sequence>
<dbReference type="Proteomes" id="UP001139319">
    <property type="component" value="Unassembled WGS sequence"/>
</dbReference>
<dbReference type="PROSITE" id="PS00108">
    <property type="entry name" value="PROTEIN_KINASE_ST"/>
    <property type="match status" value="1"/>
</dbReference>
<feature type="compositionally biased region" description="Low complexity" evidence="7">
    <location>
        <begin position="364"/>
        <end position="378"/>
    </location>
</feature>
<evidence type="ECO:0000256" key="2">
    <source>
        <dbReference type="ARBA" id="ARBA00022527"/>
    </source>
</evidence>
<reference evidence="9" key="1">
    <citation type="submission" date="2022-05" db="EMBL/GenBank/DDBJ databases">
        <authorList>
            <person name="Sun H.-N."/>
        </authorList>
    </citation>
    <scope>NUCLEOTIDE SEQUENCE</scope>
    <source>
        <strain evidence="9">HB14</strain>
    </source>
</reference>
<dbReference type="GO" id="GO:0004674">
    <property type="term" value="F:protein serine/threonine kinase activity"/>
    <property type="evidence" value="ECO:0007669"/>
    <property type="project" value="UniProtKB-KW"/>
</dbReference>
<evidence type="ECO:0000313" key="10">
    <source>
        <dbReference type="Proteomes" id="UP001139319"/>
    </source>
</evidence>
<dbReference type="EMBL" id="JAMFTH010000001">
    <property type="protein sequence ID" value="MCP8898945.1"/>
    <property type="molecule type" value="Genomic_DNA"/>
</dbReference>
<evidence type="ECO:0000256" key="5">
    <source>
        <dbReference type="ARBA" id="ARBA00022777"/>
    </source>
</evidence>
<gene>
    <name evidence="9" type="ORF">M6D89_06505</name>
</gene>